<gene>
    <name evidence="1" type="ORF">ESZ54_02460</name>
</gene>
<proteinExistence type="predicted"/>
<organism evidence="1 2">
    <name type="scientific">Vagococcus silagei</name>
    <dbReference type="NCBI Taxonomy" id="2508885"/>
    <lineage>
        <taxon>Bacteria</taxon>
        <taxon>Bacillati</taxon>
        <taxon>Bacillota</taxon>
        <taxon>Bacilli</taxon>
        <taxon>Lactobacillales</taxon>
        <taxon>Enterococcaceae</taxon>
        <taxon>Vagococcus</taxon>
    </lineage>
</organism>
<name>A0A4S3B672_9ENTE</name>
<dbReference type="EMBL" id="SDGV01000004">
    <property type="protein sequence ID" value="THB62088.1"/>
    <property type="molecule type" value="Genomic_DNA"/>
</dbReference>
<evidence type="ECO:0000313" key="1">
    <source>
        <dbReference type="EMBL" id="THB62088.1"/>
    </source>
</evidence>
<dbReference type="Proteomes" id="UP000310506">
    <property type="component" value="Unassembled WGS sequence"/>
</dbReference>
<protein>
    <submittedName>
        <fullName evidence="1">Uncharacterized protein</fullName>
    </submittedName>
</protein>
<accession>A0A4S3B672</accession>
<keyword evidence="2" id="KW-1185">Reference proteome</keyword>
<comment type="caution">
    <text evidence="1">The sequence shown here is derived from an EMBL/GenBank/DDBJ whole genome shotgun (WGS) entry which is preliminary data.</text>
</comment>
<evidence type="ECO:0000313" key="2">
    <source>
        <dbReference type="Proteomes" id="UP000310506"/>
    </source>
</evidence>
<dbReference type="AlphaFoldDB" id="A0A4S3B672"/>
<dbReference type="RefSeq" id="WP_136136088.1">
    <property type="nucleotide sequence ID" value="NZ_SDGV01000004.1"/>
</dbReference>
<dbReference type="OrthoDB" id="2199938at2"/>
<reference evidence="1 2" key="1">
    <citation type="submission" date="2019-01" db="EMBL/GenBank/DDBJ databases">
        <title>Vagococcus silagei sp. nov. isolated from brewer's grain.</title>
        <authorList>
            <person name="Guu J.-R."/>
        </authorList>
    </citation>
    <scope>NUCLEOTIDE SEQUENCE [LARGE SCALE GENOMIC DNA]</scope>
    <source>
        <strain evidence="1 2">2B-2</strain>
    </source>
</reference>
<sequence>MPKKKLAVSDITSEILCTPLYVEKGTLILVRNNTERNVYTDIDFFEIVYNGDTLTLNFSIVGTDARYDKSIELSPVHNINGVLISSED</sequence>